<evidence type="ECO:0000313" key="3">
    <source>
        <dbReference type="EMBL" id="KVF94946.1"/>
    </source>
</evidence>
<dbReference type="Gramene" id="KVF94946">
    <property type="protein sequence ID" value="KVF94946"/>
    <property type="gene ID" value="Ccrd_026610"/>
</dbReference>
<reference evidence="3 4" key="1">
    <citation type="journal article" date="2016" name="Sci. Rep.">
        <title>The genome sequence of the outbreeding globe artichoke constructed de novo incorporating a phase-aware low-pass sequencing strategy of F1 progeny.</title>
        <authorList>
            <person name="Scaglione D."/>
            <person name="Reyes-Chin-Wo S."/>
            <person name="Acquadro A."/>
            <person name="Froenicke L."/>
            <person name="Portis E."/>
            <person name="Beitel C."/>
            <person name="Tirone M."/>
            <person name="Mauro R."/>
            <person name="Lo Monaco A."/>
            <person name="Mauromicale G."/>
            <person name="Faccioli P."/>
            <person name="Cattivelli L."/>
            <person name="Rieseberg L."/>
            <person name="Michelmore R."/>
            <person name="Lanteri S."/>
        </authorList>
    </citation>
    <scope>NUCLEOTIDE SEQUENCE [LARGE SCALE GENOMIC DNA]</scope>
    <source>
        <strain evidence="3">2C</strain>
    </source>
</reference>
<feature type="region of interest" description="Disordered" evidence="1">
    <location>
        <begin position="17"/>
        <end position="37"/>
    </location>
</feature>
<comment type="caution">
    <text evidence="3">The sequence shown here is derived from an EMBL/GenBank/DDBJ whole genome shotgun (WGS) entry which is preliminary data.</text>
</comment>
<feature type="non-terminal residue" evidence="3">
    <location>
        <position position="1"/>
    </location>
</feature>
<keyword evidence="4" id="KW-1185">Reference proteome</keyword>
<dbReference type="Proteomes" id="UP000243975">
    <property type="component" value="Unassembled WGS sequence"/>
</dbReference>
<gene>
    <name evidence="3" type="ORF">Ccrd_026610</name>
</gene>
<protein>
    <submittedName>
        <fullName evidence="3">Cyclin, C-terminal domain-containing protein</fullName>
    </submittedName>
</protein>
<proteinExistence type="predicted"/>
<feature type="compositionally biased region" description="Basic and acidic residues" evidence="1">
    <location>
        <begin position="17"/>
        <end position="35"/>
    </location>
</feature>
<sequence>MNPATFSLTVDAAEVTKRNKNRQEEGKAIEKRKWEGPSTGYRGPKFVKYGNRPIQRVNEKACPRCHQIHQVTRKQQRAHLTLQRLKMTVQSDDHITFTFDKFLSSHIAASAVFLAKWTLDQIEHPWNPTLEHYTNYKASDLKATILALQDLQLNDAAPLRKIRQKYKQKQ</sequence>
<dbReference type="InterPro" id="IPR036915">
    <property type="entry name" value="Cyclin-like_sf"/>
</dbReference>
<evidence type="ECO:0000259" key="2">
    <source>
        <dbReference type="Pfam" id="PF02984"/>
    </source>
</evidence>
<feature type="domain" description="Cyclin C-terminal" evidence="2">
    <location>
        <begin position="99"/>
        <end position="169"/>
    </location>
</feature>
<dbReference type="Pfam" id="PF02984">
    <property type="entry name" value="Cyclin_C"/>
    <property type="match status" value="1"/>
</dbReference>
<evidence type="ECO:0000256" key="1">
    <source>
        <dbReference type="SAM" id="MobiDB-lite"/>
    </source>
</evidence>
<dbReference type="AlphaFoldDB" id="A0A103MIK7"/>
<dbReference type="SUPFAM" id="SSF47954">
    <property type="entry name" value="Cyclin-like"/>
    <property type="match status" value="1"/>
</dbReference>
<organism evidence="3 4">
    <name type="scientific">Cynara cardunculus var. scolymus</name>
    <name type="common">Globe artichoke</name>
    <name type="synonym">Cynara scolymus</name>
    <dbReference type="NCBI Taxonomy" id="59895"/>
    <lineage>
        <taxon>Eukaryota</taxon>
        <taxon>Viridiplantae</taxon>
        <taxon>Streptophyta</taxon>
        <taxon>Embryophyta</taxon>
        <taxon>Tracheophyta</taxon>
        <taxon>Spermatophyta</taxon>
        <taxon>Magnoliopsida</taxon>
        <taxon>eudicotyledons</taxon>
        <taxon>Gunneridae</taxon>
        <taxon>Pentapetalae</taxon>
        <taxon>asterids</taxon>
        <taxon>campanulids</taxon>
        <taxon>Asterales</taxon>
        <taxon>Asteraceae</taxon>
        <taxon>Carduoideae</taxon>
        <taxon>Cardueae</taxon>
        <taxon>Carduinae</taxon>
        <taxon>Cynara</taxon>
    </lineage>
</organism>
<dbReference type="Gene3D" id="1.10.472.10">
    <property type="entry name" value="Cyclin-like"/>
    <property type="match status" value="1"/>
</dbReference>
<name>A0A103MIK7_CYNCS</name>
<dbReference type="STRING" id="59895.A0A103MIK7"/>
<dbReference type="EMBL" id="LEKV01008837">
    <property type="protein sequence ID" value="KVF94946.1"/>
    <property type="molecule type" value="Genomic_DNA"/>
</dbReference>
<dbReference type="InterPro" id="IPR004367">
    <property type="entry name" value="Cyclin_C-dom"/>
</dbReference>
<accession>A0A103MIK7</accession>
<evidence type="ECO:0000313" key="4">
    <source>
        <dbReference type="Proteomes" id="UP000243975"/>
    </source>
</evidence>